<name>A0ABD5YUL1_9EURY</name>
<evidence type="ECO:0008006" key="3">
    <source>
        <dbReference type="Google" id="ProtNLM"/>
    </source>
</evidence>
<keyword evidence="2" id="KW-1185">Reference proteome</keyword>
<dbReference type="AlphaFoldDB" id="A0ABD5YUL1"/>
<dbReference type="GeneID" id="76202723"/>
<protein>
    <recommendedName>
        <fullName evidence="3">IclR-ED domain-containing protein</fullName>
    </recommendedName>
</protein>
<accession>A0ABD5YUL1</accession>
<dbReference type="Proteomes" id="UP001596417">
    <property type="component" value="Unassembled WGS sequence"/>
</dbReference>
<evidence type="ECO:0000313" key="2">
    <source>
        <dbReference type="Proteomes" id="UP001596417"/>
    </source>
</evidence>
<comment type="caution">
    <text evidence="1">The sequence shown here is derived from an EMBL/GenBank/DDBJ whole genome shotgun (WGS) entry which is preliminary data.</text>
</comment>
<proteinExistence type="predicted"/>
<sequence length="46" mass="5063">MPIINNNDQIEGAIGVSGPTSRFDDELVRKKLQSVANIIELNITHT</sequence>
<dbReference type="EMBL" id="JBHTAX010000006">
    <property type="protein sequence ID" value="MFC7193025.1"/>
    <property type="molecule type" value="Genomic_DNA"/>
</dbReference>
<dbReference type="RefSeq" id="WP_264556751.1">
    <property type="nucleotide sequence ID" value="NZ_CP109982.1"/>
</dbReference>
<organism evidence="1 2">
    <name type="scientific">Halocatena marina</name>
    <dbReference type="NCBI Taxonomy" id="2934937"/>
    <lineage>
        <taxon>Archaea</taxon>
        <taxon>Methanobacteriati</taxon>
        <taxon>Methanobacteriota</taxon>
        <taxon>Stenosarchaea group</taxon>
        <taxon>Halobacteria</taxon>
        <taxon>Halobacteriales</taxon>
        <taxon>Natronomonadaceae</taxon>
        <taxon>Halocatena</taxon>
    </lineage>
</organism>
<gene>
    <name evidence="1" type="ORF">ACFQL7_26805</name>
</gene>
<evidence type="ECO:0000313" key="1">
    <source>
        <dbReference type="EMBL" id="MFC7193025.1"/>
    </source>
</evidence>
<reference evidence="1 2" key="1">
    <citation type="journal article" date="2019" name="Int. J. Syst. Evol. Microbiol.">
        <title>The Global Catalogue of Microorganisms (GCM) 10K type strain sequencing project: providing services to taxonomists for standard genome sequencing and annotation.</title>
        <authorList>
            <consortium name="The Broad Institute Genomics Platform"/>
            <consortium name="The Broad Institute Genome Sequencing Center for Infectious Disease"/>
            <person name="Wu L."/>
            <person name="Ma J."/>
        </authorList>
    </citation>
    <scope>NUCLEOTIDE SEQUENCE [LARGE SCALE GENOMIC DNA]</scope>
    <source>
        <strain evidence="1 2">RDMS1</strain>
    </source>
</reference>